<protein>
    <submittedName>
        <fullName evidence="1">Uncharacterized protein</fullName>
    </submittedName>
</protein>
<dbReference type="RefSeq" id="WP_031503114.1">
    <property type="nucleotide sequence ID" value="NZ_JASZ02000009.1"/>
</dbReference>
<dbReference type="AlphaFoldDB" id="A0A246BAR8"/>
<proteinExistence type="predicted"/>
<accession>A0A246BAR8</accession>
<organism evidence="1 2">
    <name type="scientific">Kaistella haifensis DSM 19056</name>
    <dbReference type="NCBI Taxonomy" id="1450526"/>
    <lineage>
        <taxon>Bacteria</taxon>
        <taxon>Pseudomonadati</taxon>
        <taxon>Bacteroidota</taxon>
        <taxon>Flavobacteriia</taxon>
        <taxon>Flavobacteriales</taxon>
        <taxon>Weeksellaceae</taxon>
        <taxon>Chryseobacterium group</taxon>
        <taxon>Kaistella</taxon>
    </lineage>
</organism>
<reference evidence="1 2" key="2">
    <citation type="submission" date="2017-05" db="EMBL/GenBank/DDBJ databases">
        <title>Genome of Chryseobacterium haifense.</title>
        <authorList>
            <person name="Newman J.D."/>
        </authorList>
    </citation>
    <scope>NUCLEOTIDE SEQUENCE [LARGE SCALE GENOMIC DNA]</scope>
    <source>
        <strain evidence="1 2">DSM 19056</strain>
    </source>
</reference>
<gene>
    <name evidence="1" type="ORF">AP75_05670</name>
</gene>
<evidence type="ECO:0000313" key="2">
    <source>
        <dbReference type="Proteomes" id="UP000197587"/>
    </source>
</evidence>
<name>A0A246BAR8_9FLAO</name>
<sequence>MPINNLNNAHLTEAQMNEIKTALTTLETALAPLTATLTPDERSTYGSVNEQNKLLINKVWDYRQNSAHLSQPDLDWAEFENDLKSRQFIENIGHRVAALDERLKNSKILHDYDSYQAALDDYAYTSYKAGSNAAGYETKMNELKQFFPRSGKRPAPAPEGEE</sequence>
<comment type="caution">
    <text evidence="1">The sequence shown here is derived from an EMBL/GenBank/DDBJ whole genome shotgun (WGS) entry which is preliminary data.</text>
</comment>
<dbReference type="Proteomes" id="UP000197587">
    <property type="component" value="Unassembled WGS sequence"/>
</dbReference>
<dbReference type="EMBL" id="JASZ02000009">
    <property type="protein sequence ID" value="OWK98479.1"/>
    <property type="molecule type" value="Genomic_DNA"/>
</dbReference>
<keyword evidence="2" id="KW-1185">Reference proteome</keyword>
<evidence type="ECO:0000313" key="1">
    <source>
        <dbReference type="EMBL" id="OWK98479.1"/>
    </source>
</evidence>
<reference evidence="1 2" key="1">
    <citation type="submission" date="2014-01" db="EMBL/GenBank/DDBJ databases">
        <authorList>
            <consortium name="Genome Consortium for Active Teaching"/>
            <person name="Sontag T.C."/>
            <person name="Newman J.D."/>
        </authorList>
    </citation>
    <scope>NUCLEOTIDE SEQUENCE [LARGE SCALE GENOMIC DNA]</scope>
    <source>
        <strain evidence="1 2">DSM 19056</strain>
    </source>
</reference>